<dbReference type="Pfam" id="PF24750">
    <property type="entry name" value="b-prop_At3g26010-like"/>
    <property type="match status" value="1"/>
</dbReference>
<reference evidence="3" key="3">
    <citation type="submission" date="2023-07" db="EMBL/GenBank/DDBJ databases">
        <title>An improved reference 1 genome and first organelle genomes of Quercus suber.</title>
        <authorList>
            <consortium name="Genosuber Consortium"/>
            <person name="Usie A."/>
            <person name="Serra O."/>
            <person name="Barros P."/>
        </authorList>
    </citation>
    <scope>NUCLEOTIDE SEQUENCE</scope>
    <source>
        <strain evidence="3">HL8</strain>
        <tissue evidence="3">Leaves</tissue>
    </source>
</reference>
<evidence type="ECO:0000313" key="3">
    <source>
        <dbReference type="EMBL" id="KAK7844706.1"/>
    </source>
</evidence>
<gene>
    <name evidence="3" type="ORF">CFP56_010601</name>
    <name evidence="2" type="ORF">CFP56_031234</name>
</gene>
<proteinExistence type="predicted"/>
<dbReference type="PANTHER" id="PTHR35546:SF130">
    <property type="entry name" value="EXPRESSED PROTEIN"/>
    <property type="match status" value="1"/>
</dbReference>
<organism evidence="3 4">
    <name type="scientific">Quercus suber</name>
    <name type="common">Cork oak</name>
    <dbReference type="NCBI Taxonomy" id="58331"/>
    <lineage>
        <taxon>Eukaryota</taxon>
        <taxon>Viridiplantae</taxon>
        <taxon>Streptophyta</taxon>
        <taxon>Embryophyta</taxon>
        <taxon>Tracheophyta</taxon>
        <taxon>Spermatophyta</taxon>
        <taxon>Magnoliopsida</taxon>
        <taxon>eudicotyledons</taxon>
        <taxon>Gunneridae</taxon>
        <taxon>Pentapetalae</taxon>
        <taxon>rosids</taxon>
        <taxon>fabids</taxon>
        <taxon>Fagales</taxon>
        <taxon>Fagaceae</taxon>
        <taxon>Quercus</taxon>
    </lineage>
</organism>
<reference evidence="3" key="1">
    <citation type="submission" date="2017-12" db="EMBL/GenBank/DDBJ databases">
        <authorList>
            <person name="Barbosa P."/>
            <person name="Usie A."/>
            <person name="Ramos A.M."/>
        </authorList>
    </citation>
    <scope>NUCLEOTIDE SEQUENCE</scope>
    <source>
        <strain evidence="3">HL8</strain>
        <tissue evidence="3">Leaves</tissue>
    </source>
</reference>
<dbReference type="SMART" id="SM00256">
    <property type="entry name" value="FBOX"/>
    <property type="match status" value="1"/>
</dbReference>
<dbReference type="EMBL" id="PKMF04000181">
    <property type="protein sequence ID" value="KAK7844706.1"/>
    <property type="molecule type" value="Genomic_DNA"/>
</dbReference>
<dbReference type="InterPro" id="IPR036047">
    <property type="entry name" value="F-box-like_dom_sf"/>
</dbReference>
<feature type="domain" description="F-box" evidence="1">
    <location>
        <begin position="80"/>
        <end position="120"/>
    </location>
</feature>
<name>A0AAW0L227_QUESU</name>
<keyword evidence="4" id="KW-1185">Reference proteome</keyword>
<dbReference type="AlphaFoldDB" id="A0AAW0L227"/>
<dbReference type="InterPro" id="IPR055290">
    <property type="entry name" value="At3g26010-like"/>
</dbReference>
<dbReference type="EMBL" id="PKMF04000524">
    <property type="protein sequence ID" value="KAK7827288.1"/>
    <property type="molecule type" value="Genomic_DNA"/>
</dbReference>
<evidence type="ECO:0000259" key="1">
    <source>
        <dbReference type="SMART" id="SM00256"/>
    </source>
</evidence>
<sequence>MNKETETDICMSAELMYKKNLSLLSSFILLPTNICDSASVVATVMMVPRLKRRKEEGSSGSVLSLFPCRKTSTSTSIQQLSDDMLFEIFCRLPCESAAKCKSVSKHWLSLISHLYFIPGYIRHHHQTNGNATQPFTLLLERFGNIVVVPSEMDKKIGVKAVDLLKFLPPASELHIEAAFNDLLLVCSNDSRCWLKKTSVFDYYICNPYTRHWLALPRLPPMTFASTPLVGFICDANFRYKVVRIHCPSKSSSANNNTTMLRVEIFSSETGEWCTSFVASPRELNRFSLSTMQHPVVACNGMLHWLDIDVYSKTRRNKGIVVLNPQGCHLCYIDLPIFPSGCFISLGVFHGRIRIFQNSISRCPRYCRLPPRYCPYCSGDAMNFSVWELGDYANAGTWSLKHTVYLRDILSEYPIFKMKGAELPWPVKFIAFHPNDGDIVFLQLLENCIVSCNIRTGAICFLPAMVSMDVKSVFLLVQPSWPTPIHPLPTKFESPPRLNC</sequence>
<evidence type="ECO:0000313" key="4">
    <source>
        <dbReference type="Proteomes" id="UP000237347"/>
    </source>
</evidence>
<dbReference type="PANTHER" id="PTHR35546">
    <property type="entry name" value="F-BOX PROTEIN INTERACTION DOMAIN PROTEIN-RELATED"/>
    <property type="match status" value="1"/>
</dbReference>
<dbReference type="InterPro" id="IPR001810">
    <property type="entry name" value="F-box_dom"/>
</dbReference>
<dbReference type="Gene3D" id="1.20.1280.50">
    <property type="match status" value="1"/>
</dbReference>
<reference evidence="3 4" key="2">
    <citation type="journal article" date="2018" name="Sci. Data">
        <title>The draft genome sequence of cork oak.</title>
        <authorList>
            <person name="Ramos A.M."/>
            <person name="Usie A."/>
            <person name="Barbosa P."/>
            <person name="Barros P.M."/>
            <person name="Capote T."/>
            <person name="Chaves I."/>
            <person name="Simoes F."/>
            <person name="Abreu I."/>
            <person name="Carrasquinho I."/>
            <person name="Faro C."/>
            <person name="Guimaraes J.B."/>
            <person name="Mendonca D."/>
            <person name="Nobrega F."/>
            <person name="Rodrigues L."/>
            <person name="Saibo N.J.M."/>
            <person name="Varela M.C."/>
            <person name="Egas C."/>
            <person name="Matos J."/>
            <person name="Miguel C.M."/>
            <person name="Oliveira M.M."/>
            <person name="Ricardo C.P."/>
            <person name="Goncalves S."/>
        </authorList>
    </citation>
    <scope>NUCLEOTIDE SEQUENCE [LARGE SCALE GENOMIC DNA]</scope>
    <source>
        <strain evidence="4">cv. HL8</strain>
        <strain evidence="3">HL8</strain>
    </source>
</reference>
<dbReference type="Pfam" id="PF00646">
    <property type="entry name" value="F-box"/>
    <property type="match status" value="1"/>
</dbReference>
<dbReference type="Proteomes" id="UP000237347">
    <property type="component" value="Unassembled WGS sequence"/>
</dbReference>
<evidence type="ECO:0000313" key="2">
    <source>
        <dbReference type="EMBL" id="KAK7827288.1"/>
    </source>
</evidence>
<protein>
    <submittedName>
        <fullName evidence="3">F-box protein</fullName>
    </submittedName>
</protein>
<dbReference type="SUPFAM" id="SSF81383">
    <property type="entry name" value="F-box domain"/>
    <property type="match status" value="1"/>
</dbReference>
<dbReference type="InterPro" id="IPR056592">
    <property type="entry name" value="Beta-prop_At3g26010-like"/>
</dbReference>
<accession>A0AAW0L227</accession>
<comment type="caution">
    <text evidence="3">The sequence shown here is derived from an EMBL/GenBank/DDBJ whole genome shotgun (WGS) entry which is preliminary data.</text>
</comment>